<feature type="compositionally biased region" description="Polar residues" evidence="1">
    <location>
        <begin position="165"/>
        <end position="174"/>
    </location>
</feature>
<dbReference type="RefSeq" id="XP_016257307.1">
    <property type="nucleotide sequence ID" value="XM_016412293.1"/>
</dbReference>
<evidence type="ECO:0000256" key="1">
    <source>
        <dbReference type="SAM" id="MobiDB-lite"/>
    </source>
</evidence>
<accession>A0A0D2A9R9</accession>
<proteinExistence type="predicted"/>
<sequence length="301" mass="34616">MDTLSGSVCRACRLRLFNSPTTQATRTFTSTSSRLHIPPESPAFIDVPGPHQPVGEPKPVVKGILPVPRELFPRRRPDKPGKEYLANVTRDPLPKNVPPPDHLTEMGKYKQRMAELRKTQLRQGLEELHARKVHIDGQIAWRSQQRQRQNARLMTQAQREDERLTNASVPSSMRPQKVHDLSPEEEEAIYAARREAYQARQAVKHEERLDRLHTLYMNARHFITTKEQLTEAIDQAFQTTKSIWDRQGPPDTVEDMIRRGRDRTGDQGRGGLRLSSEVNERVMKDQERMQKIAEKLSGGKM</sequence>
<dbReference type="HOGENOM" id="CLU_065203_0_0_1"/>
<dbReference type="Proteomes" id="UP000053342">
    <property type="component" value="Unassembled WGS sequence"/>
</dbReference>
<dbReference type="EMBL" id="KN847346">
    <property type="protein sequence ID" value="KIW37091.1"/>
    <property type="molecule type" value="Genomic_DNA"/>
</dbReference>
<feature type="region of interest" description="Disordered" evidence="1">
    <location>
        <begin position="159"/>
        <end position="183"/>
    </location>
</feature>
<reference evidence="2 3" key="1">
    <citation type="submission" date="2015-01" db="EMBL/GenBank/DDBJ databases">
        <title>The Genome Sequence of Exophiala oligosperma CBS72588.</title>
        <authorList>
            <consortium name="The Broad Institute Genomics Platform"/>
            <person name="Cuomo C."/>
            <person name="de Hoog S."/>
            <person name="Gorbushina A."/>
            <person name="Stielow B."/>
            <person name="Teixiera M."/>
            <person name="Abouelleil A."/>
            <person name="Chapman S.B."/>
            <person name="Priest M."/>
            <person name="Young S.K."/>
            <person name="Wortman J."/>
            <person name="Nusbaum C."/>
            <person name="Birren B."/>
        </authorList>
    </citation>
    <scope>NUCLEOTIDE SEQUENCE [LARGE SCALE GENOMIC DNA]</scope>
    <source>
        <strain evidence="2 3">CBS 72588</strain>
    </source>
</reference>
<dbReference type="VEuPathDB" id="FungiDB:PV06_10718"/>
<evidence type="ECO:0000313" key="3">
    <source>
        <dbReference type="Proteomes" id="UP000053342"/>
    </source>
</evidence>
<dbReference type="GeneID" id="27362792"/>
<dbReference type="CDD" id="cd23703">
    <property type="entry name" value="mS26_PET12"/>
    <property type="match status" value="1"/>
</dbReference>
<dbReference type="Pfam" id="PF26163">
    <property type="entry name" value="mS26"/>
    <property type="match status" value="1"/>
</dbReference>
<dbReference type="STRING" id="215243.A0A0D2A9R9"/>
<dbReference type="OrthoDB" id="5223508at2759"/>
<gene>
    <name evidence="2" type="ORF">PV06_10718</name>
</gene>
<dbReference type="InterPro" id="IPR058940">
    <property type="entry name" value="mS26_fungi"/>
</dbReference>
<evidence type="ECO:0000313" key="2">
    <source>
        <dbReference type="EMBL" id="KIW37091.1"/>
    </source>
</evidence>
<protein>
    <submittedName>
        <fullName evidence="2">Uncharacterized protein</fullName>
    </submittedName>
</protein>
<name>A0A0D2A9R9_9EURO</name>
<keyword evidence="3" id="KW-1185">Reference proteome</keyword>
<organism evidence="2 3">
    <name type="scientific">Exophiala oligosperma</name>
    <dbReference type="NCBI Taxonomy" id="215243"/>
    <lineage>
        <taxon>Eukaryota</taxon>
        <taxon>Fungi</taxon>
        <taxon>Dikarya</taxon>
        <taxon>Ascomycota</taxon>
        <taxon>Pezizomycotina</taxon>
        <taxon>Eurotiomycetes</taxon>
        <taxon>Chaetothyriomycetidae</taxon>
        <taxon>Chaetothyriales</taxon>
        <taxon>Herpotrichiellaceae</taxon>
        <taxon>Exophiala</taxon>
    </lineage>
</organism>
<dbReference type="AlphaFoldDB" id="A0A0D2A9R9"/>